<accession>A0A9P1IE47</accession>
<dbReference type="InterPro" id="IPR011001">
    <property type="entry name" value="Saposin-like"/>
</dbReference>
<dbReference type="Pfam" id="PF03489">
    <property type="entry name" value="SapB_2"/>
    <property type="match status" value="1"/>
</dbReference>
<dbReference type="SUPFAM" id="SSF47862">
    <property type="entry name" value="Saposin"/>
    <property type="match status" value="1"/>
</dbReference>
<proteinExistence type="predicted"/>
<dbReference type="InterPro" id="IPR008138">
    <property type="entry name" value="SapB_2"/>
</dbReference>
<keyword evidence="1" id="KW-1015">Disulfide bond</keyword>
<evidence type="ECO:0000256" key="1">
    <source>
        <dbReference type="ARBA" id="ARBA00023157"/>
    </source>
</evidence>
<gene>
    <name evidence="4" type="ORF">CAMP_LOCUS6083</name>
</gene>
<name>A0A9P1IE47_9PELO</name>
<keyword evidence="5" id="KW-1185">Reference proteome</keyword>
<dbReference type="Gene3D" id="1.10.225.10">
    <property type="entry name" value="Saposin-like"/>
    <property type="match status" value="1"/>
</dbReference>
<feature type="chain" id="PRO_5040163003" description="Saposin B-type domain-containing protein" evidence="2">
    <location>
        <begin position="19"/>
        <end position="101"/>
    </location>
</feature>
<evidence type="ECO:0000256" key="2">
    <source>
        <dbReference type="SAM" id="SignalP"/>
    </source>
</evidence>
<feature type="signal peptide" evidence="2">
    <location>
        <begin position="1"/>
        <end position="18"/>
    </location>
</feature>
<dbReference type="InterPro" id="IPR008139">
    <property type="entry name" value="SaposinB_dom"/>
</dbReference>
<evidence type="ECO:0000313" key="4">
    <source>
        <dbReference type="EMBL" id="CAI5443446.1"/>
    </source>
</evidence>
<evidence type="ECO:0000259" key="3">
    <source>
        <dbReference type="PROSITE" id="PS50015"/>
    </source>
</evidence>
<dbReference type="SMART" id="SM00741">
    <property type="entry name" value="SapB"/>
    <property type="match status" value="1"/>
</dbReference>
<reference evidence="4" key="1">
    <citation type="submission" date="2022-11" db="EMBL/GenBank/DDBJ databases">
        <authorList>
            <person name="Kikuchi T."/>
        </authorList>
    </citation>
    <scope>NUCLEOTIDE SEQUENCE</scope>
    <source>
        <strain evidence="4">PS1010</strain>
    </source>
</reference>
<protein>
    <recommendedName>
        <fullName evidence="3">Saposin B-type domain-containing protein</fullName>
    </recommendedName>
</protein>
<evidence type="ECO:0000313" key="5">
    <source>
        <dbReference type="Proteomes" id="UP001152747"/>
    </source>
</evidence>
<comment type="caution">
    <text evidence="4">The sequence shown here is derived from an EMBL/GenBank/DDBJ whole genome shotgun (WGS) entry which is preliminary data.</text>
</comment>
<dbReference type="EMBL" id="CANHGI010000002">
    <property type="protein sequence ID" value="CAI5443446.1"/>
    <property type="molecule type" value="Genomic_DNA"/>
</dbReference>
<dbReference type="OrthoDB" id="69496at2759"/>
<sequence length="101" mass="11260">MRPVLLILLLILAIHAKAVERVGVACGICSTVIDTIRKQIPSGGLDVMKELVNMCEKFSNVFSPEFGDDCKKYVEKNMNIIMPWILNQMSSEKICNAIKSC</sequence>
<keyword evidence="2" id="KW-0732">Signal</keyword>
<dbReference type="Proteomes" id="UP001152747">
    <property type="component" value="Unassembled WGS sequence"/>
</dbReference>
<dbReference type="PROSITE" id="PS50015">
    <property type="entry name" value="SAP_B"/>
    <property type="match status" value="1"/>
</dbReference>
<dbReference type="AlphaFoldDB" id="A0A9P1IE47"/>
<organism evidence="4 5">
    <name type="scientific">Caenorhabditis angaria</name>
    <dbReference type="NCBI Taxonomy" id="860376"/>
    <lineage>
        <taxon>Eukaryota</taxon>
        <taxon>Metazoa</taxon>
        <taxon>Ecdysozoa</taxon>
        <taxon>Nematoda</taxon>
        <taxon>Chromadorea</taxon>
        <taxon>Rhabditida</taxon>
        <taxon>Rhabditina</taxon>
        <taxon>Rhabditomorpha</taxon>
        <taxon>Rhabditoidea</taxon>
        <taxon>Rhabditidae</taxon>
        <taxon>Peloderinae</taxon>
        <taxon>Caenorhabditis</taxon>
    </lineage>
</organism>
<feature type="domain" description="Saposin B-type" evidence="3">
    <location>
        <begin position="22"/>
        <end position="101"/>
    </location>
</feature>